<dbReference type="EMBL" id="JACXIZ010000055">
    <property type="protein sequence ID" value="MBD2848143.1"/>
    <property type="molecule type" value="Genomic_DNA"/>
</dbReference>
<dbReference type="PANTHER" id="PTHR43280">
    <property type="entry name" value="ARAC-FAMILY TRANSCRIPTIONAL REGULATOR"/>
    <property type="match status" value="1"/>
</dbReference>
<dbReference type="Pfam" id="PF00072">
    <property type="entry name" value="Response_reg"/>
    <property type="match status" value="1"/>
</dbReference>
<evidence type="ECO:0000256" key="3">
    <source>
        <dbReference type="ARBA" id="ARBA00023163"/>
    </source>
</evidence>
<feature type="domain" description="HTH araC/xylS-type" evidence="5">
    <location>
        <begin position="355"/>
        <end position="453"/>
    </location>
</feature>
<dbReference type="SUPFAM" id="SSF46689">
    <property type="entry name" value="Homeodomain-like"/>
    <property type="match status" value="2"/>
</dbReference>
<keyword evidence="1" id="KW-0805">Transcription regulation</keyword>
<dbReference type="SMART" id="SM00342">
    <property type="entry name" value="HTH_ARAC"/>
    <property type="match status" value="1"/>
</dbReference>
<organism evidence="7 8">
    <name type="scientific">Paenibacillus sabuli</name>
    <dbReference type="NCBI Taxonomy" id="2772509"/>
    <lineage>
        <taxon>Bacteria</taxon>
        <taxon>Bacillati</taxon>
        <taxon>Bacillota</taxon>
        <taxon>Bacilli</taxon>
        <taxon>Bacillales</taxon>
        <taxon>Paenibacillaceae</taxon>
        <taxon>Paenibacillus</taxon>
    </lineage>
</organism>
<evidence type="ECO:0000259" key="6">
    <source>
        <dbReference type="PROSITE" id="PS50110"/>
    </source>
</evidence>
<dbReference type="GO" id="GO:0043565">
    <property type="term" value="F:sequence-specific DNA binding"/>
    <property type="evidence" value="ECO:0007669"/>
    <property type="project" value="InterPro"/>
</dbReference>
<dbReference type="InterPro" id="IPR009057">
    <property type="entry name" value="Homeodomain-like_sf"/>
</dbReference>
<dbReference type="InterPro" id="IPR001789">
    <property type="entry name" value="Sig_transdc_resp-reg_receiver"/>
</dbReference>
<evidence type="ECO:0000313" key="7">
    <source>
        <dbReference type="EMBL" id="MBD2848143.1"/>
    </source>
</evidence>
<dbReference type="RefSeq" id="WP_190921245.1">
    <property type="nucleotide sequence ID" value="NZ_JACXIZ010000055.1"/>
</dbReference>
<dbReference type="CDD" id="cd17536">
    <property type="entry name" value="REC_YesN-like"/>
    <property type="match status" value="1"/>
</dbReference>
<dbReference type="GO" id="GO:0003700">
    <property type="term" value="F:DNA-binding transcription factor activity"/>
    <property type="evidence" value="ECO:0007669"/>
    <property type="project" value="InterPro"/>
</dbReference>
<gene>
    <name evidence="7" type="ORF">IDH44_23350</name>
</gene>
<evidence type="ECO:0000259" key="5">
    <source>
        <dbReference type="PROSITE" id="PS01124"/>
    </source>
</evidence>
<dbReference type="InterPro" id="IPR018060">
    <property type="entry name" value="HTH_AraC"/>
</dbReference>
<feature type="modified residue" description="4-aspartylphosphate" evidence="4">
    <location>
        <position position="53"/>
    </location>
</feature>
<dbReference type="SMART" id="SM00448">
    <property type="entry name" value="REC"/>
    <property type="match status" value="1"/>
</dbReference>
<dbReference type="Gene3D" id="3.40.50.2300">
    <property type="match status" value="1"/>
</dbReference>
<evidence type="ECO:0000256" key="1">
    <source>
        <dbReference type="ARBA" id="ARBA00023015"/>
    </source>
</evidence>
<keyword evidence="4" id="KW-0597">Phosphoprotein</keyword>
<dbReference type="PANTHER" id="PTHR43280:SF2">
    <property type="entry name" value="HTH-TYPE TRANSCRIPTIONAL REGULATOR EXSA"/>
    <property type="match status" value="1"/>
</dbReference>
<dbReference type="InterPro" id="IPR011006">
    <property type="entry name" value="CheY-like_superfamily"/>
</dbReference>
<dbReference type="Proteomes" id="UP000621560">
    <property type="component" value="Unassembled WGS sequence"/>
</dbReference>
<evidence type="ECO:0000256" key="2">
    <source>
        <dbReference type="ARBA" id="ARBA00023125"/>
    </source>
</evidence>
<name>A0A927BWG5_9BACL</name>
<dbReference type="PROSITE" id="PS01124">
    <property type="entry name" value="HTH_ARAC_FAMILY_2"/>
    <property type="match status" value="1"/>
</dbReference>
<evidence type="ECO:0000256" key="4">
    <source>
        <dbReference type="PROSITE-ProRule" id="PRU00169"/>
    </source>
</evidence>
<protein>
    <submittedName>
        <fullName evidence="7">Response regulator</fullName>
    </submittedName>
</protein>
<dbReference type="Gene3D" id="1.10.10.60">
    <property type="entry name" value="Homeodomain-like"/>
    <property type="match status" value="2"/>
</dbReference>
<dbReference type="SUPFAM" id="SSF52172">
    <property type="entry name" value="CheY-like"/>
    <property type="match status" value="1"/>
</dbReference>
<keyword evidence="2" id="KW-0238">DNA-binding</keyword>
<dbReference type="Pfam" id="PF12833">
    <property type="entry name" value="HTH_18"/>
    <property type="match status" value="1"/>
</dbReference>
<dbReference type="GO" id="GO:0000160">
    <property type="term" value="P:phosphorelay signal transduction system"/>
    <property type="evidence" value="ECO:0007669"/>
    <property type="project" value="InterPro"/>
</dbReference>
<keyword evidence="8" id="KW-1185">Reference proteome</keyword>
<comment type="caution">
    <text evidence="7">The sequence shown here is derived from an EMBL/GenBank/DDBJ whole genome shotgun (WGS) entry which is preliminary data.</text>
</comment>
<evidence type="ECO:0000313" key="8">
    <source>
        <dbReference type="Proteomes" id="UP000621560"/>
    </source>
</evidence>
<proteinExistence type="predicted"/>
<dbReference type="AlphaFoldDB" id="A0A927BWG5"/>
<sequence length="460" mass="51598">MKICVIDDERAVRTGVIFKLNSLGKSMDVFDAGYGQVALEQVRVVRPELIIADIMMPGLDGLELLRHVKSELPNASVYLLTGYSEFEYARKAIQLGADGYLLKPAAKEELSKLVETVNRKWQERVAGDLRRLNAELQHQYYLDALTIDRPTEWFDAGIPKHIRLGADAAAIRGGEEDTVAILQIKPGLYGVVKRCNWSETGSYTHAEQFAAVLAKQVAHWESESFFRDTSACRHKNGDDPSQAAALRHRILLEMKALNIERLTLELHAFLDLVGGFELSRLRKACAFLMAALDEHLTIGHDVTIVEEDRLAYWTAWTMGHTSWAVLRRSIDRFVVGGASALADLDANPSPNELVDRAKRALQQAKGSEISLEAVAASLSVHPVTLSRMFKQETGENFVRYVVRYKMNLAARLLKEGDRKAGQIAEEVGYADYRYFSQLFKTMHGTSPAAYRKTHLHREKG</sequence>
<reference evidence="7" key="1">
    <citation type="submission" date="2020-09" db="EMBL/GenBank/DDBJ databases">
        <title>A novel bacterium of genus Paenibacillus, isolated from South China Sea.</title>
        <authorList>
            <person name="Huang H."/>
            <person name="Mo K."/>
            <person name="Hu Y."/>
        </authorList>
    </citation>
    <scope>NUCLEOTIDE SEQUENCE</scope>
    <source>
        <strain evidence="7">IB182496</strain>
    </source>
</reference>
<keyword evidence="3" id="KW-0804">Transcription</keyword>
<dbReference type="PROSITE" id="PS50110">
    <property type="entry name" value="RESPONSE_REGULATORY"/>
    <property type="match status" value="1"/>
</dbReference>
<feature type="domain" description="Response regulatory" evidence="6">
    <location>
        <begin position="2"/>
        <end position="118"/>
    </location>
</feature>
<accession>A0A927BWG5</accession>